<feature type="compositionally biased region" description="Polar residues" evidence="5">
    <location>
        <begin position="59"/>
        <end position="75"/>
    </location>
</feature>
<feature type="region of interest" description="Disordered" evidence="5">
    <location>
        <begin position="129"/>
        <end position="303"/>
    </location>
</feature>
<dbReference type="InterPro" id="IPR013087">
    <property type="entry name" value="Znf_C2H2_type"/>
</dbReference>
<feature type="domain" description="C2H2-type" evidence="6">
    <location>
        <begin position="310"/>
        <end position="339"/>
    </location>
</feature>
<organism evidence="7 8">
    <name type="scientific">Marasmiellus scandens</name>
    <dbReference type="NCBI Taxonomy" id="2682957"/>
    <lineage>
        <taxon>Eukaryota</taxon>
        <taxon>Fungi</taxon>
        <taxon>Dikarya</taxon>
        <taxon>Basidiomycota</taxon>
        <taxon>Agaricomycotina</taxon>
        <taxon>Agaricomycetes</taxon>
        <taxon>Agaricomycetidae</taxon>
        <taxon>Agaricales</taxon>
        <taxon>Marasmiineae</taxon>
        <taxon>Omphalotaceae</taxon>
        <taxon>Marasmiellus</taxon>
    </lineage>
</organism>
<sequence length="356" mass="40754">MDQWNPAEGPDRRVRRLMEKENKKAREDARRDYNDTIRSLAKFIRKRDPRYKAHLAKQAESQNQPSGSSTPNYTQRKNEQDTAAKTKYIEQEWQKLDTRAGHDDLEWAAAEGEDPEEWECVACGKTFRSEAAWDSHERSRKHMKEVERLRREMEDENFELGLDEEPQSQTMTPQTSPSPSPVPNEIPDEPSPPRSPRPADYAQAGDEHIDDPVLGSHMKSKKTHKKKAVKQPVDQSGERLSKTEKMQRDIVEPVLPDSDKDPLSGGRYDNGSAEATQVPGERPPEQLSKREIRRAKQAKKMESQASETTFCCNVCKAEFPSKTKLFAHIKEEDHTLADDYASNSSANRGKKKKSKR</sequence>
<dbReference type="SUPFAM" id="SSF57667">
    <property type="entry name" value="beta-beta-alpha zinc fingers"/>
    <property type="match status" value="1"/>
</dbReference>
<dbReference type="InterPro" id="IPR022755">
    <property type="entry name" value="Znf_C2H2_jaz"/>
</dbReference>
<dbReference type="SMART" id="SM00355">
    <property type="entry name" value="ZnF_C2H2"/>
    <property type="match status" value="2"/>
</dbReference>
<dbReference type="InterPro" id="IPR036236">
    <property type="entry name" value="Znf_C2H2_sf"/>
</dbReference>
<feature type="region of interest" description="Disordered" evidence="5">
    <location>
        <begin position="1"/>
        <end position="32"/>
    </location>
</feature>
<feature type="compositionally biased region" description="Basic and acidic residues" evidence="5">
    <location>
        <begin position="144"/>
        <end position="153"/>
    </location>
</feature>
<feature type="compositionally biased region" description="Basic residues" evidence="5">
    <location>
        <begin position="218"/>
        <end position="229"/>
    </location>
</feature>
<dbReference type="PANTHER" id="PTHR44029">
    <property type="entry name" value="DNAJ HOMOLOG SUBFAMILY C MEMBER 21"/>
    <property type="match status" value="1"/>
</dbReference>
<evidence type="ECO:0000256" key="2">
    <source>
        <dbReference type="ARBA" id="ARBA00022771"/>
    </source>
</evidence>
<dbReference type="PANTHER" id="PTHR44029:SF1">
    <property type="entry name" value="DNAJ HOMOLOG SUBFAMILY C MEMBER 21"/>
    <property type="match status" value="1"/>
</dbReference>
<dbReference type="InterPro" id="IPR051964">
    <property type="entry name" value="Chaperone_stress_response"/>
</dbReference>
<reference evidence="7 8" key="1">
    <citation type="submission" date="2024-01" db="EMBL/GenBank/DDBJ databases">
        <title>A draft genome for the cacao thread blight pathogen Marasmiellus scandens.</title>
        <authorList>
            <person name="Baruah I.K."/>
            <person name="Leung J."/>
            <person name="Bukari Y."/>
            <person name="Amoako-Attah I."/>
            <person name="Meinhardt L.W."/>
            <person name="Bailey B.A."/>
            <person name="Cohen S.P."/>
        </authorList>
    </citation>
    <scope>NUCLEOTIDE SEQUENCE [LARGE SCALE GENOMIC DNA]</scope>
    <source>
        <strain evidence="7 8">GH-19</strain>
    </source>
</reference>
<name>A0ABR1JD62_9AGAR</name>
<feature type="compositionally biased region" description="Basic and acidic residues" evidence="5">
    <location>
        <begin position="9"/>
        <end position="32"/>
    </location>
</feature>
<evidence type="ECO:0000256" key="1">
    <source>
        <dbReference type="ARBA" id="ARBA00022723"/>
    </source>
</evidence>
<keyword evidence="1" id="KW-0479">Metal-binding</keyword>
<dbReference type="PROSITE" id="PS50157">
    <property type="entry name" value="ZINC_FINGER_C2H2_2"/>
    <property type="match status" value="2"/>
</dbReference>
<evidence type="ECO:0000313" key="7">
    <source>
        <dbReference type="EMBL" id="KAK7454544.1"/>
    </source>
</evidence>
<dbReference type="Pfam" id="PF12171">
    <property type="entry name" value="zf-C2H2_jaz"/>
    <property type="match status" value="1"/>
</dbReference>
<dbReference type="Gene3D" id="3.30.160.60">
    <property type="entry name" value="Classic Zinc Finger"/>
    <property type="match status" value="1"/>
</dbReference>
<feature type="compositionally biased region" description="Acidic residues" evidence="5">
    <location>
        <begin position="154"/>
        <end position="166"/>
    </location>
</feature>
<feature type="compositionally biased region" description="Basic and acidic residues" evidence="5">
    <location>
        <begin position="236"/>
        <end position="262"/>
    </location>
</feature>
<evidence type="ECO:0000256" key="5">
    <source>
        <dbReference type="SAM" id="MobiDB-lite"/>
    </source>
</evidence>
<keyword evidence="2 4" id="KW-0863">Zinc-finger</keyword>
<comment type="caution">
    <text evidence="7">The sequence shown here is derived from an EMBL/GenBank/DDBJ whole genome shotgun (WGS) entry which is preliminary data.</text>
</comment>
<dbReference type="Proteomes" id="UP001498398">
    <property type="component" value="Unassembled WGS sequence"/>
</dbReference>
<proteinExistence type="predicted"/>
<feature type="compositionally biased region" description="Pro residues" evidence="5">
    <location>
        <begin position="176"/>
        <end position="196"/>
    </location>
</feature>
<feature type="region of interest" description="Disordered" evidence="5">
    <location>
        <begin position="333"/>
        <end position="356"/>
    </location>
</feature>
<feature type="region of interest" description="Disordered" evidence="5">
    <location>
        <begin position="48"/>
        <end position="89"/>
    </location>
</feature>
<protein>
    <recommendedName>
        <fullName evidence="6">C2H2-type domain-containing protein</fullName>
    </recommendedName>
</protein>
<gene>
    <name evidence="7" type="ORF">VKT23_011298</name>
</gene>
<feature type="compositionally biased region" description="Basic and acidic residues" evidence="5">
    <location>
        <begin position="76"/>
        <end position="89"/>
    </location>
</feature>
<dbReference type="EMBL" id="JBANRG010000024">
    <property type="protein sequence ID" value="KAK7454544.1"/>
    <property type="molecule type" value="Genomic_DNA"/>
</dbReference>
<evidence type="ECO:0000256" key="4">
    <source>
        <dbReference type="PROSITE-ProRule" id="PRU00042"/>
    </source>
</evidence>
<accession>A0ABR1JD62</accession>
<keyword evidence="3" id="KW-0862">Zinc</keyword>
<evidence type="ECO:0000313" key="8">
    <source>
        <dbReference type="Proteomes" id="UP001498398"/>
    </source>
</evidence>
<evidence type="ECO:0000256" key="3">
    <source>
        <dbReference type="ARBA" id="ARBA00022833"/>
    </source>
</evidence>
<evidence type="ECO:0000259" key="6">
    <source>
        <dbReference type="PROSITE" id="PS50157"/>
    </source>
</evidence>
<feature type="domain" description="C2H2-type" evidence="6">
    <location>
        <begin position="118"/>
        <end position="147"/>
    </location>
</feature>
<keyword evidence="8" id="KW-1185">Reference proteome</keyword>
<dbReference type="PROSITE" id="PS00028">
    <property type="entry name" value="ZINC_FINGER_C2H2_1"/>
    <property type="match status" value="2"/>
</dbReference>